<reference evidence="1" key="1">
    <citation type="submission" date="2024-10" db="EMBL/GenBank/DDBJ databases">
        <title>Newly identified hadal zoon P2-like virus reveal genomic diversity and biogeographic distributions.</title>
        <authorList>
            <person name="Liu Y."/>
        </authorList>
    </citation>
    <scope>NUCLEOTIDE SEQUENCE</scope>
</reference>
<accession>A0AB74UJU1</accession>
<name>A0AB74UJU1_9VIRU</name>
<proteinExistence type="predicted"/>
<evidence type="ECO:0000313" key="1">
    <source>
        <dbReference type="EMBL" id="XHV15904.1"/>
    </source>
</evidence>
<protein>
    <recommendedName>
        <fullName evidence="2">DNA ligase</fullName>
    </recommendedName>
</protein>
<sequence>MKVTCTAYDLDRLGYYKEADYSKSFPGIVDMLESLVGWGQSTTVIDNTKTYQPSFKTTKRSTFFADGHYDPANKEALLVLWKEVHSDNGDIYGLSRAKKPGEGEVEKNSFNYDKYIPGFPIYFWFQPLQGRMLALEFEHSDRGKQNLDCFLKGFLTWRASPWCIFEPGKKINEANYHRELLGYSFDGHPENVNDFYSPSVNITVQRDSDTLQKLLDSRRKITRLQRTEEIEFTDDSAEERSMGERIYEDGVFRGLISKPRRLTKVKYKSEITWKPTEQELRDLYDKASSVSPNEGMVNLVAITSDQDRISFFGNAVREDLELPFKKTVNGFIGAHDLYSLLDNNRVLFP</sequence>
<evidence type="ECO:0008006" key="2">
    <source>
        <dbReference type="Google" id="ProtNLM"/>
    </source>
</evidence>
<organism evidence="1">
    <name type="scientific">Halomonas phage vB_HboP_4908</name>
    <dbReference type="NCBI Taxonomy" id="3350578"/>
    <lineage>
        <taxon>Viruses</taxon>
    </lineage>
</organism>
<dbReference type="EMBL" id="PQ368759">
    <property type="protein sequence ID" value="XHV15904.1"/>
    <property type="molecule type" value="Genomic_DNA"/>
</dbReference>